<dbReference type="SUPFAM" id="SSF46894">
    <property type="entry name" value="C-terminal effector domain of the bipartite response regulators"/>
    <property type="match status" value="1"/>
</dbReference>
<dbReference type="Pfam" id="PF03704">
    <property type="entry name" value="BTAD"/>
    <property type="match status" value="1"/>
</dbReference>
<dbReference type="SMART" id="SM01043">
    <property type="entry name" value="BTAD"/>
    <property type="match status" value="1"/>
</dbReference>
<dbReference type="PANTHER" id="PTHR35807">
    <property type="entry name" value="TRANSCRIPTIONAL REGULATOR REDD-RELATED"/>
    <property type="match status" value="1"/>
</dbReference>
<keyword evidence="4 6" id="KW-0238">DNA-binding</keyword>
<gene>
    <name evidence="8" type="ORF">Shyd_81800</name>
</gene>
<dbReference type="Gene3D" id="1.25.40.10">
    <property type="entry name" value="Tetratricopeptide repeat domain"/>
    <property type="match status" value="1"/>
</dbReference>
<keyword evidence="3" id="KW-0805">Transcription regulation</keyword>
<feature type="domain" description="OmpR/PhoB-type" evidence="7">
    <location>
        <begin position="1"/>
        <end position="99"/>
    </location>
</feature>
<dbReference type="Proteomes" id="UP001052739">
    <property type="component" value="Unassembled WGS sequence"/>
</dbReference>
<name>A0ABQ3PP78_9ACTN</name>
<dbReference type="InterPro" id="IPR016032">
    <property type="entry name" value="Sig_transdc_resp-reg_C-effctor"/>
</dbReference>
<accession>A0ABQ3PP78</accession>
<evidence type="ECO:0000256" key="6">
    <source>
        <dbReference type="PROSITE-ProRule" id="PRU01091"/>
    </source>
</evidence>
<keyword evidence="2" id="KW-0902">Two-component regulatory system</keyword>
<proteinExistence type="inferred from homology"/>
<dbReference type="InterPro" id="IPR005158">
    <property type="entry name" value="BTAD"/>
</dbReference>
<dbReference type="SUPFAM" id="SSF48452">
    <property type="entry name" value="TPR-like"/>
    <property type="match status" value="1"/>
</dbReference>
<dbReference type="InterPro" id="IPR011990">
    <property type="entry name" value="TPR-like_helical_dom_sf"/>
</dbReference>
<sequence length="309" mass="33896">MEIGLLGPLLVSFEGRQVQLTAAKQRTLLALLVLHAGQLVLTDSIVDELWGEAPCLSAAATVRTYIFQIRKVIGRLLNGSRSDPQEILRAAPGGYVLKTPGTVSDADRYEKSVAAGREALASGDYAAAGLRFEKALGLWRGSALMDVRTGSRLQAAAQRLEDSRLIVLEHRVDADLRLGRHRELLGELAGLCVDHPLHEGLHAQYMLALHRSDRRSDALAVYRRLRTAMIERLGLEPAARVQSLQQEILRTAVPADVPELTALLHAQSRTIGELTSRIAEIESRLGMELPRTRLASVPARQESGDRHAR</sequence>
<keyword evidence="9" id="KW-1185">Reference proteome</keyword>
<comment type="caution">
    <text evidence="8">The sequence shown here is derived from an EMBL/GenBank/DDBJ whole genome shotgun (WGS) entry which is preliminary data.</text>
</comment>
<dbReference type="InterPro" id="IPR051677">
    <property type="entry name" value="AfsR-DnrI-RedD_regulator"/>
</dbReference>
<evidence type="ECO:0000313" key="8">
    <source>
        <dbReference type="EMBL" id="GHI26809.1"/>
    </source>
</evidence>
<dbReference type="CDD" id="cd15831">
    <property type="entry name" value="BTAD"/>
    <property type="match status" value="1"/>
</dbReference>
<evidence type="ECO:0000256" key="1">
    <source>
        <dbReference type="ARBA" id="ARBA00005820"/>
    </source>
</evidence>
<keyword evidence="5" id="KW-0804">Transcription</keyword>
<protein>
    <recommendedName>
        <fullName evidence="7">OmpR/PhoB-type domain-containing protein</fullName>
    </recommendedName>
</protein>
<organism evidence="8 9">
    <name type="scientific">Streptomyces hydrogenans</name>
    <dbReference type="NCBI Taxonomy" id="1873719"/>
    <lineage>
        <taxon>Bacteria</taxon>
        <taxon>Bacillati</taxon>
        <taxon>Actinomycetota</taxon>
        <taxon>Actinomycetes</taxon>
        <taxon>Kitasatosporales</taxon>
        <taxon>Streptomycetaceae</taxon>
        <taxon>Streptomyces</taxon>
    </lineage>
</organism>
<dbReference type="InterPro" id="IPR036388">
    <property type="entry name" value="WH-like_DNA-bd_sf"/>
</dbReference>
<dbReference type="PANTHER" id="PTHR35807:SF1">
    <property type="entry name" value="TRANSCRIPTIONAL REGULATOR REDD"/>
    <property type="match status" value="1"/>
</dbReference>
<reference evidence="8" key="1">
    <citation type="submission" date="2024-05" db="EMBL/GenBank/DDBJ databases">
        <title>Whole genome shotgun sequence of Streptomyces hydrogenans NBRC 13475.</title>
        <authorList>
            <person name="Komaki H."/>
            <person name="Tamura T."/>
        </authorList>
    </citation>
    <scope>NUCLEOTIDE SEQUENCE</scope>
    <source>
        <strain evidence="8">NBRC 13475</strain>
    </source>
</reference>
<dbReference type="SMART" id="SM00862">
    <property type="entry name" value="Trans_reg_C"/>
    <property type="match status" value="1"/>
</dbReference>
<evidence type="ECO:0000256" key="5">
    <source>
        <dbReference type="ARBA" id="ARBA00023163"/>
    </source>
</evidence>
<evidence type="ECO:0000313" key="9">
    <source>
        <dbReference type="Proteomes" id="UP001052739"/>
    </source>
</evidence>
<evidence type="ECO:0000256" key="2">
    <source>
        <dbReference type="ARBA" id="ARBA00023012"/>
    </source>
</evidence>
<comment type="similarity">
    <text evidence="1">Belongs to the AfsR/DnrI/RedD regulatory family.</text>
</comment>
<dbReference type="Gene3D" id="1.10.10.10">
    <property type="entry name" value="Winged helix-like DNA-binding domain superfamily/Winged helix DNA-binding domain"/>
    <property type="match status" value="1"/>
</dbReference>
<evidence type="ECO:0000259" key="7">
    <source>
        <dbReference type="PROSITE" id="PS51755"/>
    </source>
</evidence>
<dbReference type="Pfam" id="PF00486">
    <property type="entry name" value="Trans_reg_C"/>
    <property type="match status" value="1"/>
</dbReference>
<dbReference type="InterPro" id="IPR001867">
    <property type="entry name" value="OmpR/PhoB-type_DNA-bd"/>
</dbReference>
<dbReference type="EMBL" id="BNDW01000102">
    <property type="protein sequence ID" value="GHI26809.1"/>
    <property type="molecule type" value="Genomic_DNA"/>
</dbReference>
<feature type="DNA-binding region" description="OmpR/PhoB-type" evidence="6">
    <location>
        <begin position="1"/>
        <end position="99"/>
    </location>
</feature>
<evidence type="ECO:0000256" key="4">
    <source>
        <dbReference type="ARBA" id="ARBA00023125"/>
    </source>
</evidence>
<dbReference type="PROSITE" id="PS51755">
    <property type="entry name" value="OMPR_PHOB"/>
    <property type="match status" value="1"/>
</dbReference>
<evidence type="ECO:0000256" key="3">
    <source>
        <dbReference type="ARBA" id="ARBA00023015"/>
    </source>
</evidence>